<dbReference type="InterPro" id="IPR052748">
    <property type="entry name" value="ISR_Activator"/>
</dbReference>
<protein>
    <submittedName>
        <fullName evidence="4">SEL1-like repeat protein</fullName>
    </submittedName>
</protein>
<dbReference type="Pfam" id="PF08238">
    <property type="entry name" value="Sel1"/>
    <property type="match status" value="2"/>
</dbReference>
<evidence type="ECO:0000259" key="3">
    <source>
        <dbReference type="PROSITE" id="PS51724"/>
    </source>
</evidence>
<feature type="compositionally biased region" description="Pro residues" evidence="1">
    <location>
        <begin position="214"/>
        <end position="228"/>
    </location>
</feature>
<feature type="domain" description="SPOR" evidence="3">
    <location>
        <begin position="269"/>
        <end position="348"/>
    </location>
</feature>
<dbReference type="SMART" id="SM00671">
    <property type="entry name" value="SEL1"/>
    <property type="match status" value="2"/>
</dbReference>
<dbReference type="AlphaFoldDB" id="A0A9X1AK31"/>
<evidence type="ECO:0000256" key="2">
    <source>
        <dbReference type="SAM" id="SignalP"/>
    </source>
</evidence>
<dbReference type="SUPFAM" id="SSF110997">
    <property type="entry name" value="Sporulation related repeat"/>
    <property type="match status" value="1"/>
</dbReference>
<dbReference type="GO" id="GO:0042834">
    <property type="term" value="F:peptidoglycan binding"/>
    <property type="evidence" value="ECO:0007669"/>
    <property type="project" value="InterPro"/>
</dbReference>
<dbReference type="PROSITE" id="PS51724">
    <property type="entry name" value="SPOR"/>
    <property type="match status" value="1"/>
</dbReference>
<name>A0A9X1AK31_9SPHN</name>
<keyword evidence="5" id="KW-1185">Reference proteome</keyword>
<gene>
    <name evidence="4" type="ORF">KK488_01940</name>
</gene>
<feature type="compositionally biased region" description="Low complexity" evidence="1">
    <location>
        <begin position="195"/>
        <end position="213"/>
    </location>
</feature>
<dbReference type="RefSeq" id="WP_214621430.1">
    <property type="nucleotide sequence ID" value="NZ_JAHGAW010000001.1"/>
</dbReference>
<feature type="compositionally biased region" description="Pro residues" evidence="1">
    <location>
        <begin position="258"/>
        <end position="268"/>
    </location>
</feature>
<dbReference type="EMBL" id="JAHGAW010000001">
    <property type="protein sequence ID" value="MBT2185700.1"/>
    <property type="molecule type" value="Genomic_DNA"/>
</dbReference>
<dbReference type="InterPro" id="IPR007730">
    <property type="entry name" value="SPOR-like_dom"/>
</dbReference>
<feature type="compositionally biased region" description="Low complexity" evidence="1">
    <location>
        <begin position="229"/>
        <end position="246"/>
    </location>
</feature>
<dbReference type="PANTHER" id="PTHR45011">
    <property type="entry name" value="DAP3-BINDING CELL DEATH ENHANCER 1"/>
    <property type="match status" value="1"/>
</dbReference>
<dbReference type="Gene3D" id="1.25.40.10">
    <property type="entry name" value="Tetratricopeptide repeat domain"/>
    <property type="match status" value="1"/>
</dbReference>
<dbReference type="Proteomes" id="UP001138757">
    <property type="component" value="Unassembled WGS sequence"/>
</dbReference>
<dbReference type="InterPro" id="IPR006597">
    <property type="entry name" value="Sel1-like"/>
</dbReference>
<dbReference type="Gene3D" id="3.30.70.1070">
    <property type="entry name" value="Sporulation related repeat"/>
    <property type="match status" value="1"/>
</dbReference>
<organism evidence="4 5">
    <name type="scientific">Sphingobium nicotianae</name>
    <dbReference type="NCBI Taxonomy" id="2782607"/>
    <lineage>
        <taxon>Bacteria</taxon>
        <taxon>Pseudomonadati</taxon>
        <taxon>Pseudomonadota</taxon>
        <taxon>Alphaproteobacteria</taxon>
        <taxon>Sphingomonadales</taxon>
        <taxon>Sphingomonadaceae</taxon>
        <taxon>Sphingobium</taxon>
    </lineage>
</organism>
<comment type="caution">
    <text evidence="4">The sequence shown here is derived from an EMBL/GenBank/DDBJ whole genome shotgun (WGS) entry which is preliminary data.</text>
</comment>
<accession>A0A9X1AK31</accession>
<dbReference type="SUPFAM" id="SSF81901">
    <property type="entry name" value="HCP-like"/>
    <property type="match status" value="1"/>
</dbReference>
<feature type="region of interest" description="Disordered" evidence="1">
    <location>
        <begin position="192"/>
        <end position="269"/>
    </location>
</feature>
<dbReference type="Pfam" id="PF05036">
    <property type="entry name" value="SPOR"/>
    <property type="match status" value="1"/>
</dbReference>
<dbReference type="InterPro" id="IPR011990">
    <property type="entry name" value="TPR-like_helical_dom_sf"/>
</dbReference>
<feature type="chain" id="PRO_5040993870" evidence="2">
    <location>
        <begin position="28"/>
        <end position="348"/>
    </location>
</feature>
<evidence type="ECO:0000313" key="5">
    <source>
        <dbReference type="Proteomes" id="UP001138757"/>
    </source>
</evidence>
<keyword evidence="2" id="KW-0732">Signal</keyword>
<evidence type="ECO:0000313" key="4">
    <source>
        <dbReference type="EMBL" id="MBT2185700.1"/>
    </source>
</evidence>
<proteinExistence type="predicted"/>
<sequence length="348" mass="36351">MSKSFAAALAACVLTVCALVATSAAHADVKAGVDAWNQGDYARAVNEWRPLAIGGNADAQFNLGQAYKLGRGVPVDLPVALEWFRKAAEQGHEKGADNYGLLLYQQGRLEDSIPYIKVSAERGEPRAQYVYATALFNGDITQKDWVRAYALMTRAAQAGVTQATTSLGQMDQYIPAAQRQEGLAMATAMARSHTPASAPAPQLAQAAPAAAPAPVVPPRVHPEVPPAPAVSRAPAPAAPAVAAAGPEPRPPVIKRNPRPQPAAAPVPAPAASGRYRVQLGAFREQGRAPALWKNLSGRVSGLSAFQPSYVLTNGLTRLLVGPLASVSEAQRLCGRITPTGTPCVVQGN</sequence>
<feature type="signal peptide" evidence="2">
    <location>
        <begin position="1"/>
        <end position="27"/>
    </location>
</feature>
<reference evidence="4" key="1">
    <citation type="submission" date="2021-05" db="EMBL/GenBank/DDBJ databases">
        <title>Genome of Sphingobium sp. strain.</title>
        <authorList>
            <person name="Fan R."/>
        </authorList>
    </citation>
    <scope>NUCLEOTIDE SEQUENCE</scope>
    <source>
        <strain evidence="4">H33</strain>
    </source>
</reference>
<dbReference type="InterPro" id="IPR036680">
    <property type="entry name" value="SPOR-like_sf"/>
</dbReference>
<dbReference type="PANTHER" id="PTHR45011:SF1">
    <property type="entry name" value="DAP3-BINDING CELL DEATH ENHANCER 1"/>
    <property type="match status" value="1"/>
</dbReference>
<evidence type="ECO:0000256" key="1">
    <source>
        <dbReference type="SAM" id="MobiDB-lite"/>
    </source>
</evidence>